<proteinExistence type="predicted"/>
<keyword evidence="2" id="KW-1185">Reference proteome</keyword>
<protein>
    <submittedName>
        <fullName evidence="1">Uncharacterized protein</fullName>
    </submittedName>
</protein>
<reference evidence="1 2" key="1">
    <citation type="submission" date="2016-05" db="EMBL/GenBank/DDBJ databases">
        <title>Genome sequencing reveals origins of a unique bacterial endosymbiosis in the earliest lineages of terrestrial Fungi.</title>
        <authorList>
            <consortium name="DOE Joint Genome Institute"/>
            <person name="Uehling J."/>
            <person name="Gryganskyi A."/>
            <person name="Hameed K."/>
            <person name="Tschaplinski T."/>
            <person name="Misztal P."/>
            <person name="Wu S."/>
            <person name="Desiro A."/>
            <person name="Vande Pol N."/>
            <person name="Du Z.-Y."/>
            <person name="Zienkiewicz A."/>
            <person name="Zienkiewicz K."/>
            <person name="Morin E."/>
            <person name="Tisserant E."/>
            <person name="Splivallo R."/>
            <person name="Hainaut M."/>
            <person name="Henrissat B."/>
            <person name="Ohm R."/>
            <person name="Kuo A."/>
            <person name="Yan J."/>
            <person name="Lipzen A."/>
            <person name="Nolan M."/>
            <person name="Labutti K."/>
            <person name="Barry K."/>
            <person name="Goldstein A."/>
            <person name="Labbe J."/>
            <person name="Schadt C."/>
            <person name="Tuskan G."/>
            <person name="Grigoriev I."/>
            <person name="Martin F."/>
            <person name="Vilgalys R."/>
            <person name="Bonito G."/>
        </authorList>
    </citation>
    <scope>NUCLEOTIDE SEQUENCE [LARGE SCALE GENOMIC DNA]</scope>
    <source>
        <strain evidence="1 2">AG-77</strain>
    </source>
</reference>
<dbReference type="Proteomes" id="UP000078512">
    <property type="component" value="Unassembled WGS sequence"/>
</dbReference>
<evidence type="ECO:0000313" key="2">
    <source>
        <dbReference type="Proteomes" id="UP000078512"/>
    </source>
</evidence>
<accession>A0A197KCF5</accession>
<gene>
    <name evidence="1" type="ORF">K457DRAFT_14065</name>
</gene>
<evidence type="ECO:0000313" key="1">
    <source>
        <dbReference type="EMBL" id="OAQ34858.1"/>
    </source>
</evidence>
<name>A0A197KCF5_9FUNG</name>
<dbReference type="EMBL" id="KV442016">
    <property type="protein sequence ID" value="OAQ34858.1"/>
    <property type="molecule type" value="Genomic_DNA"/>
</dbReference>
<organism evidence="1 2">
    <name type="scientific">Linnemannia elongata AG-77</name>
    <dbReference type="NCBI Taxonomy" id="1314771"/>
    <lineage>
        <taxon>Eukaryota</taxon>
        <taxon>Fungi</taxon>
        <taxon>Fungi incertae sedis</taxon>
        <taxon>Mucoromycota</taxon>
        <taxon>Mortierellomycotina</taxon>
        <taxon>Mortierellomycetes</taxon>
        <taxon>Mortierellales</taxon>
        <taxon>Mortierellaceae</taxon>
        <taxon>Linnemannia</taxon>
    </lineage>
</organism>
<sequence length="137" mass="15283">MSPLLSPFTRIKRDNSPLLWLSAFRVLLAMVRTKSNVQVSSAPVAALFPDLMMLSKNNTACSLQRELVCSDDVLKLLAGQEKGKEATDHDFAIMNGDKNLRARPRYPPPLMTRDHRLTLNSKLGWSAVSSNQILETC</sequence>
<dbReference type="AlphaFoldDB" id="A0A197KCF5"/>